<keyword evidence="3" id="KW-1185">Reference proteome</keyword>
<dbReference type="PATRIC" id="fig|1300342.3.peg.361"/>
<protein>
    <recommendedName>
        <fullName evidence="4">Integral membrane protein</fullName>
    </recommendedName>
</protein>
<feature type="transmembrane region" description="Helical" evidence="1">
    <location>
        <begin position="83"/>
        <end position="103"/>
    </location>
</feature>
<evidence type="ECO:0000256" key="1">
    <source>
        <dbReference type="SAM" id="Phobius"/>
    </source>
</evidence>
<name>A0A167GCL1_9GAMM</name>
<sequence length="219" mass="23292">MAMQRERLRRPALAVLAILAGFGVCLQLWLSVRLAASNGQSLGQGLVAYFGYFTVLTNILVALTAAASLVASPARLVRGPGSGSVRGCATTAIVLVGIAYHLLLRHIWSPQGWQWIADITLHYAVPLAALACWVAFPPRERLPAWAPLAWCAYPVAYFVYALVRGALIGSYPYPFIDVDQLGYARALANAVGLLAGFIVLGFAVRAVAAVRSRAVATGA</sequence>
<gene>
    <name evidence="2" type="ORF">I596_371</name>
</gene>
<dbReference type="STRING" id="1300342.I596_371"/>
<dbReference type="KEGG" id="dko:I596_371"/>
<evidence type="ECO:0008006" key="4">
    <source>
        <dbReference type="Google" id="ProtNLM"/>
    </source>
</evidence>
<keyword evidence="1" id="KW-0812">Transmembrane</keyword>
<evidence type="ECO:0000313" key="2">
    <source>
        <dbReference type="EMBL" id="ANB16408.1"/>
    </source>
</evidence>
<proteinExistence type="predicted"/>
<organism evidence="2 3">
    <name type="scientific">Dokdonella koreensis DS-123</name>
    <dbReference type="NCBI Taxonomy" id="1300342"/>
    <lineage>
        <taxon>Bacteria</taxon>
        <taxon>Pseudomonadati</taxon>
        <taxon>Pseudomonadota</taxon>
        <taxon>Gammaproteobacteria</taxon>
        <taxon>Lysobacterales</taxon>
        <taxon>Rhodanobacteraceae</taxon>
        <taxon>Dokdonella</taxon>
    </lineage>
</organism>
<feature type="transmembrane region" description="Helical" evidence="1">
    <location>
        <begin position="148"/>
        <end position="171"/>
    </location>
</feature>
<feature type="transmembrane region" description="Helical" evidence="1">
    <location>
        <begin position="12"/>
        <end position="30"/>
    </location>
</feature>
<feature type="transmembrane region" description="Helical" evidence="1">
    <location>
        <begin position="115"/>
        <end position="136"/>
    </location>
</feature>
<reference evidence="2 3" key="1">
    <citation type="submission" date="2016-04" db="EMBL/GenBank/DDBJ databases">
        <title>Complete genome sequence of Dokdonella koreensis DS-123T.</title>
        <authorList>
            <person name="Kim J.F."/>
            <person name="Lee H."/>
            <person name="Kwak M.-J."/>
        </authorList>
    </citation>
    <scope>NUCLEOTIDE SEQUENCE [LARGE SCALE GENOMIC DNA]</scope>
    <source>
        <strain evidence="2 3">DS-123</strain>
    </source>
</reference>
<dbReference type="InterPro" id="IPR049713">
    <property type="entry name" value="Pr6Pr-like"/>
</dbReference>
<dbReference type="EMBL" id="CP015249">
    <property type="protein sequence ID" value="ANB16408.1"/>
    <property type="molecule type" value="Genomic_DNA"/>
</dbReference>
<dbReference type="NCBIfam" id="NF038065">
    <property type="entry name" value="Pr6Pr"/>
    <property type="match status" value="1"/>
</dbReference>
<accession>A0A167GCL1</accession>
<dbReference type="Proteomes" id="UP000076830">
    <property type="component" value="Chromosome"/>
</dbReference>
<dbReference type="OrthoDB" id="9809977at2"/>
<keyword evidence="1" id="KW-0472">Membrane</keyword>
<feature type="transmembrane region" description="Helical" evidence="1">
    <location>
        <begin position="50"/>
        <end position="71"/>
    </location>
</feature>
<evidence type="ECO:0000313" key="3">
    <source>
        <dbReference type="Proteomes" id="UP000076830"/>
    </source>
</evidence>
<feature type="transmembrane region" description="Helical" evidence="1">
    <location>
        <begin position="183"/>
        <end position="204"/>
    </location>
</feature>
<keyword evidence="1" id="KW-1133">Transmembrane helix</keyword>
<dbReference type="RefSeq" id="WP_067643282.1">
    <property type="nucleotide sequence ID" value="NZ_CP015249.1"/>
</dbReference>
<dbReference type="AlphaFoldDB" id="A0A167GCL1"/>